<dbReference type="AlphaFoldDB" id="A0A369PSB0"/>
<feature type="signal peptide" evidence="1">
    <location>
        <begin position="1"/>
        <end position="28"/>
    </location>
</feature>
<reference evidence="2 3" key="1">
    <citation type="submission" date="2018-07" db="EMBL/GenBank/DDBJ databases">
        <title>Pedobacter sp. nov., isolated from soil.</title>
        <authorList>
            <person name="Zhou L.Y."/>
            <person name="Du Z.J."/>
        </authorList>
    </citation>
    <scope>NUCLEOTIDE SEQUENCE [LARGE SCALE GENOMIC DNA]</scope>
    <source>
        <strain evidence="2 3">JDX94</strain>
    </source>
</reference>
<comment type="caution">
    <text evidence="2">The sequence shown here is derived from an EMBL/GenBank/DDBJ whole genome shotgun (WGS) entry which is preliminary data.</text>
</comment>
<evidence type="ECO:0000313" key="2">
    <source>
        <dbReference type="EMBL" id="RDC54175.1"/>
    </source>
</evidence>
<protein>
    <submittedName>
        <fullName evidence="2">Porin</fullName>
    </submittedName>
</protein>
<dbReference type="OrthoDB" id="925187at2"/>
<accession>A0A369PSB0</accession>
<name>A0A369PSB0_9SPHI</name>
<dbReference type="EMBL" id="QPKV01000016">
    <property type="protein sequence ID" value="RDC54175.1"/>
    <property type="molecule type" value="Genomic_DNA"/>
</dbReference>
<evidence type="ECO:0000256" key="1">
    <source>
        <dbReference type="SAM" id="SignalP"/>
    </source>
</evidence>
<feature type="chain" id="PRO_5016636642" evidence="1">
    <location>
        <begin position="29"/>
        <end position="445"/>
    </location>
</feature>
<dbReference type="Proteomes" id="UP000253961">
    <property type="component" value="Unassembled WGS sequence"/>
</dbReference>
<evidence type="ECO:0000313" key="3">
    <source>
        <dbReference type="Proteomes" id="UP000253961"/>
    </source>
</evidence>
<dbReference type="Gene3D" id="2.40.160.10">
    <property type="entry name" value="Porin"/>
    <property type="match status" value="1"/>
</dbReference>
<sequence length="445" mass="50096">MNHCLSSIKNKYIVVLSILLIISSEAFAQRTINDVMDSTTVNHLLIISKKYGSLSFSGYLQPQFQVAQSNGTLAEYQGGNFGEYTNNRFRLRRGRLRADYMMLDEKGNPSTYFVLQFDGTEQGVAIRDFWGRYYENKWKILYVTLGLSGRPFGNELQLSSSVREAPERGRMSQILMKTERDLGATFTLNPRWQDAALKNIVLDLGIYNGQGLAGPGEFDNSKDFIARLSHKAYELKKMGLSIAGGISTLQGGLNHRLPLSYKMENTGGSWAMVKDSSSTTINKVAPRRYYGADIQLATLTKSWKSEFRAEVISGLQSATATTSTTPGSYPVDSKSVALPYYTRNFNGAYFTLVQTLNSTDNQLILKYDWYDPNAKVNGMDISVNKGLTAADVRFDTFGFGFLHHFNPHFKAVLYYDIIKNESTQIPGYTDDRKDNVLTLRTQFHF</sequence>
<proteinExistence type="predicted"/>
<organism evidence="2 3">
    <name type="scientific">Pedobacter chinensis</name>
    <dbReference type="NCBI Taxonomy" id="2282421"/>
    <lineage>
        <taxon>Bacteria</taxon>
        <taxon>Pseudomonadati</taxon>
        <taxon>Bacteroidota</taxon>
        <taxon>Sphingobacteriia</taxon>
        <taxon>Sphingobacteriales</taxon>
        <taxon>Sphingobacteriaceae</taxon>
        <taxon>Pedobacter</taxon>
    </lineage>
</organism>
<keyword evidence="3" id="KW-1185">Reference proteome</keyword>
<dbReference type="RefSeq" id="WP_115404989.1">
    <property type="nucleotide sequence ID" value="NZ_QPKV01000016.1"/>
</dbReference>
<keyword evidence="1" id="KW-0732">Signal</keyword>
<dbReference type="InterPro" id="IPR023614">
    <property type="entry name" value="Porin_dom_sf"/>
</dbReference>
<gene>
    <name evidence="2" type="ORF">DU508_22850</name>
</gene>